<evidence type="ECO:0000256" key="1">
    <source>
        <dbReference type="SAM" id="Phobius"/>
    </source>
</evidence>
<evidence type="ECO:0000259" key="2">
    <source>
        <dbReference type="Pfam" id="PF25079"/>
    </source>
</evidence>
<dbReference type="Pfam" id="PF25079">
    <property type="entry name" value="COB_C"/>
    <property type="match status" value="1"/>
</dbReference>
<accession>A0A8T0CS82</accession>
<dbReference type="PANTHER" id="PTHR31052">
    <property type="entry name" value="COBRA-LIKE PROTEIN 7"/>
    <property type="match status" value="1"/>
</dbReference>
<organism evidence="3 4">
    <name type="scientific">Corymbia citriodora subsp. variegata</name>
    <dbReference type="NCBI Taxonomy" id="360336"/>
    <lineage>
        <taxon>Eukaryota</taxon>
        <taxon>Viridiplantae</taxon>
        <taxon>Streptophyta</taxon>
        <taxon>Embryophyta</taxon>
        <taxon>Tracheophyta</taxon>
        <taxon>Spermatophyta</taxon>
        <taxon>Magnoliopsida</taxon>
        <taxon>eudicotyledons</taxon>
        <taxon>Gunneridae</taxon>
        <taxon>Pentapetalae</taxon>
        <taxon>rosids</taxon>
        <taxon>malvids</taxon>
        <taxon>Myrtales</taxon>
        <taxon>Myrtaceae</taxon>
        <taxon>Myrtoideae</taxon>
        <taxon>Eucalypteae</taxon>
        <taxon>Corymbia</taxon>
    </lineage>
</organism>
<dbReference type="Gramene" id="rna-gnl|WGS:JABURB|Cocit.L1399.1">
    <property type="protein sequence ID" value="cds-KAF7848939.1"/>
    <property type="gene ID" value="gene-BT93_L1399"/>
</dbReference>
<dbReference type="InterPro" id="IPR056900">
    <property type="entry name" value="COB_C"/>
</dbReference>
<proteinExistence type="predicted"/>
<keyword evidence="4" id="KW-1185">Reference proteome</keyword>
<evidence type="ECO:0000313" key="4">
    <source>
        <dbReference type="Proteomes" id="UP000806378"/>
    </source>
</evidence>
<gene>
    <name evidence="3" type="ORF">BT93_L1399</name>
</gene>
<feature type="transmembrane region" description="Helical" evidence="1">
    <location>
        <begin position="85"/>
        <end position="104"/>
    </location>
</feature>
<dbReference type="AlphaFoldDB" id="A0A8T0CS82"/>
<name>A0A8T0CS82_CORYI</name>
<feature type="domain" description="COBRA C-terminal" evidence="2">
    <location>
        <begin position="2"/>
        <end position="78"/>
    </location>
</feature>
<dbReference type="PANTHER" id="PTHR31052:SF3">
    <property type="entry name" value="COBRA-LIKE PROTEIN 7"/>
    <property type="match status" value="1"/>
</dbReference>
<evidence type="ECO:0000313" key="3">
    <source>
        <dbReference type="EMBL" id="KAF7848939.1"/>
    </source>
</evidence>
<protein>
    <recommendedName>
        <fullName evidence="2">COBRA C-terminal domain-containing protein</fullName>
    </recommendedName>
</protein>
<dbReference type="OrthoDB" id="2014623at2759"/>
<sequence>MSDVNNTVLMKGLPGLNYLMGEADGADPAKDPRVPGKQQSVISFTKKNIQGINVPKGDGFPTRVLFNGEECSLPTMYPTSNGARISSSIMLSIFLAAIFTTLMLR</sequence>
<dbReference type="EMBL" id="MU089922">
    <property type="protein sequence ID" value="KAF7848939.1"/>
    <property type="molecule type" value="Genomic_DNA"/>
</dbReference>
<dbReference type="Proteomes" id="UP000806378">
    <property type="component" value="Unassembled WGS sequence"/>
</dbReference>
<keyword evidence="1" id="KW-1133">Transmembrane helix</keyword>
<keyword evidence="1" id="KW-0812">Transmembrane</keyword>
<keyword evidence="1" id="KW-0472">Membrane</keyword>
<comment type="caution">
    <text evidence="3">The sequence shown here is derived from an EMBL/GenBank/DDBJ whole genome shotgun (WGS) entry which is preliminary data.</text>
</comment>
<reference evidence="3" key="1">
    <citation type="submission" date="2020-05" db="EMBL/GenBank/DDBJ databases">
        <title>WGS assembly of Corymbia citriodora subspecies variegata.</title>
        <authorList>
            <person name="Barry K."/>
            <person name="Hundley H."/>
            <person name="Shu S."/>
            <person name="Jenkins J."/>
            <person name="Grimwood J."/>
            <person name="Baten A."/>
        </authorList>
    </citation>
    <scope>NUCLEOTIDE SEQUENCE</scope>
    <source>
        <strain evidence="3">CV2-018</strain>
    </source>
</reference>